<dbReference type="PANTHER" id="PTHR43031:SF1">
    <property type="entry name" value="PYRIDINE NUCLEOTIDE-DISULPHIDE OXIDOREDUCTASE"/>
    <property type="match status" value="1"/>
</dbReference>
<dbReference type="Proteomes" id="UP000823485">
    <property type="component" value="Unassembled WGS sequence"/>
</dbReference>
<dbReference type="InterPro" id="IPR001763">
    <property type="entry name" value="Rhodanese-like_dom"/>
</dbReference>
<accession>A0ABS2RDC8</accession>
<dbReference type="SMART" id="SM00450">
    <property type="entry name" value="RHOD"/>
    <property type="match status" value="1"/>
</dbReference>
<dbReference type="EMBL" id="JAFBFH010000034">
    <property type="protein sequence ID" value="MBM7716848.1"/>
    <property type="molecule type" value="Genomic_DNA"/>
</dbReference>
<sequence length="110" mass="12245">MVMMVTYSFYTIIWTLSIQNSSNVKKYAFLDVRNVKEWEQGHISGALHIPLGQLPKRLNEIPEEEPIVVYCASGFRSAIAASILQAQGIKDVVNLSGGYNKWKQGAEASV</sequence>
<dbReference type="PROSITE" id="PS50206">
    <property type="entry name" value="RHODANESE_3"/>
    <property type="match status" value="1"/>
</dbReference>
<gene>
    <name evidence="2" type="ORF">JOC94_003872</name>
</gene>
<proteinExistence type="predicted"/>
<protein>
    <submittedName>
        <fullName evidence="2">Rhodanese-related sulfurtransferase</fullName>
    </submittedName>
</protein>
<dbReference type="CDD" id="cd00158">
    <property type="entry name" value="RHOD"/>
    <property type="match status" value="1"/>
</dbReference>
<dbReference type="PANTHER" id="PTHR43031">
    <property type="entry name" value="FAD-DEPENDENT OXIDOREDUCTASE"/>
    <property type="match status" value="1"/>
</dbReference>
<evidence type="ECO:0000313" key="2">
    <source>
        <dbReference type="EMBL" id="MBM7716848.1"/>
    </source>
</evidence>
<keyword evidence="3" id="KW-1185">Reference proteome</keyword>
<dbReference type="Pfam" id="PF00581">
    <property type="entry name" value="Rhodanese"/>
    <property type="match status" value="1"/>
</dbReference>
<evidence type="ECO:0000259" key="1">
    <source>
        <dbReference type="PROSITE" id="PS50206"/>
    </source>
</evidence>
<feature type="domain" description="Rhodanese" evidence="1">
    <location>
        <begin position="23"/>
        <end position="107"/>
    </location>
</feature>
<name>A0ABS2RDC8_9BACI</name>
<dbReference type="Gene3D" id="3.40.250.10">
    <property type="entry name" value="Rhodanese-like domain"/>
    <property type="match status" value="1"/>
</dbReference>
<reference evidence="2 3" key="1">
    <citation type="submission" date="2021-01" db="EMBL/GenBank/DDBJ databases">
        <title>Genomic Encyclopedia of Type Strains, Phase IV (KMG-IV): sequencing the most valuable type-strain genomes for metagenomic binning, comparative biology and taxonomic classification.</title>
        <authorList>
            <person name="Goeker M."/>
        </authorList>
    </citation>
    <scope>NUCLEOTIDE SEQUENCE [LARGE SCALE GENOMIC DNA]</scope>
    <source>
        <strain evidence="2 3">DSM 105453</strain>
    </source>
</reference>
<dbReference type="InterPro" id="IPR036873">
    <property type="entry name" value="Rhodanese-like_dom_sf"/>
</dbReference>
<organism evidence="2 3">
    <name type="scientific">Siminovitchia thermophila</name>
    <dbReference type="NCBI Taxonomy" id="1245522"/>
    <lineage>
        <taxon>Bacteria</taxon>
        <taxon>Bacillati</taxon>
        <taxon>Bacillota</taxon>
        <taxon>Bacilli</taxon>
        <taxon>Bacillales</taxon>
        <taxon>Bacillaceae</taxon>
        <taxon>Siminovitchia</taxon>
    </lineage>
</organism>
<comment type="caution">
    <text evidence="2">The sequence shown here is derived from an EMBL/GenBank/DDBJ whole genome shotgun (WGS) entry which is preliminary data.</text>
</comment>
<dbReference type="SUPFAM" id="SSF52821">
    <property type="entry name" value="Rhodanese/Cell cycle control phosphatase"/>
    <property type="match status" value="1"/>
</dbReference>
<evidence type="ECO:0000313" key="3">
    <source>
        <dbReference type="Proteomes" id="UP000823485"/>
    </source>
</evidence>
<dbReference type="InterPro" id="IPR050229">
    <property type="entry name" value="GlpE_sulfurtransferase"/>
</dbReference>